<dbReference type="Gene3D" id="3.40.50.2000">
    <property type="entry name" value="Glycogen Phosphorylase B"/>
    <property type="match status" value="1"/>
</dbReference>
<organism evidence="1 2">
    <name type="scientific">Cyanobium gracile UHCC 0139</name>
    <dbReference type="NCBI Taxonomy" id="3110308"/>
    <lineage>
        <taxon>Bacteria</taxon>
        <taxon>Bacillati</taxon>
        <taxon>Cyanobacteriota</taxon>
        <taxon>Cyanophyceae</taxon>
        <taxon>Synechococcales</taxon>
        <taxon>Prochlorococcaceae</taxon>
        <taxon>Cyanobium</taxon>
    </lineage>
</organism>
<evidence type="ECO:0000313" key="2">
    <source>
        <dbReference type="Proteomes" id="UP001304461"/>
    </source>
</evidence>
<protein>
    <submittedName>
        <fullName evidence="1">Glycosyltransferase family 4 protein</fullName>
    </submittedName>
</protein>
<comment type="caution">
    <text evidence="1">The sequence shown here is derived from an EMBL/GenBank/DDBJ whole genome shotgun (WGS) entry which is preliminary data.</text>
</comment>
<dbReference type="RefSeq" id="WP_323305380.1">
    <property type="nucleotide sequence ID" value="NZ_JAYGHX010000004.1"/>
</dbReference>
<name>A0ABU5RU74_9CYAN</name>
<dbReference type="Pfam" id="PF13692">
    <property type="entry name" value="Glyco_trans_1_4"/>
    <property type="match status" value="1"/>
</dbReference>
<accession>A0ABU5RU74</accession>
<reference evidence="1 2" key="1">
    <citation type="submission" date="2023-12" db="EMBL/GenBank/DDBJ databases">
        <title>Baltic Sea Cyanobacteria.</title>
        <authorList>
            <person name="Delbaje E."/>
            <person name="Fewer D.P."/>
            <person name="Shishido T.K."/>
        </authorList>
    </citation>
    <scope>NUCLEOTIDE SEQUENCE [LARGE SCALE GENOMIC DNA]</scope>
    <source>
        <strain evidence="1 2">UHCC 0139</strain>
    </source>
</reference>
<dbReference type="Proteomes" id="UP001304461">
    <property type="component" value="Unassembled WGS sequence"/>
</dbReference>
<dbReference type="EMBL" id="JAYGHX010000004">
    <property type="protein sequence ID" value="MEA5391349.1"/>
    <property type="molecule type" value="Genomic_DNA"/>
</dbReference>
<dbReference type="SUPFAM" id="SSF53756">
    <property type="entry name" value="UDP-Glycosyltransferase/glycogen phosphorylase"/>
    <property type="match status" value="1"/>
</dbReference>
<sequence length="417" mass="46346">MTDRRVLVISRIGVGPPYAGNRSRMAALLDDLRALGFELHFAGVELSAEEKRETRKAVDHWIHDFVWPEGGRRPLASRIRQRLVGAWQRLRRRGGPGQDQGLPIGNRPLDDWFHPSWLVQARRLQQVGNYRRVLVSYVIHSAFFEAFDSSCLKILDCHDVFTDRNAMLQKAQLDPQDFWISLNAGDERRGLRRSDVILGIQERESSYFQHLTHGRRVVRTVGHIIASDPLPFPEVQASSEAETFVVGYLASANPLNRVGLRWFLEEVWPLVMDRGGRGRLVVAGGICEAMALPEEVELLGIVPSPSEIYRLSLFMINPMRSGTGLKIKTIEAMAHGRAIVTTPAGVEGMALAPGVAVAGTADDFAAAMLAYLRDPAEARVAGAAAAEHLGGLRQQVRSSLLEALDTPPVQRFRTVFR</sequence>
<proteinExistence type="predicted"/>
<keyword evidence="2" id="KW-1185">Reference proteome</keyword>
<evidence type="ECO:0000313" key="1">
    <source>
        <dbReference type="EMBL" id="MEA5391349.1"/>
    </source>
</evidence>
<gene>
    <name evidence="1" type="ORF">VB738_08765</name>
</gene>